<dbReference type="GO" id="GO:0016174">
    <property type="term" value="F:NAD(P)H oxidase H2O2-forming activity"/>
    <property type="evidence" value="ECO:0007669"/>
    <property type="project" value="TreeGrafter"/>
</dbReference>
<evidence type="ECO:0000313" key="13">
    <source>
        <dbReference type="Proteomes" id="UP001153076"/>
    </source>
</evidence>
<protein>
    <recommendedName>
        <fullName evidence="11">EF-hand domain-containing protein</fullName>
    </recommendedName>
</protein>
<evidence type="ECO:0000259" key="11">
    <source>
        <dbReference type="PROSITE" id="PS50222"/>
    </source>
</evidence>
<keyword evidence="13" id="KW-1185">Reference proteome</keyword>
<evidence type="ECO:0000256" key="8">
    <source>
        <dbReference type="ARBA" id="ARBA00023002"/>
    </source>
</evidence>
<gene>
    <name evidence="12" type="ORF">Cgig2_017875</name>
</gene>
<evidence type="ECO:0000256" key="2">
    <source>
        <dbReference type="ARBA" id="ARBA00022630"/>
    </source>
</evidence>
<dbReference type="CDD" id="cd06186">
    <property type="entry name" value="NOX_Duox_like_FAD_NADP"/>
    <property type="match status" value="1"/>
</dbReference>
<feature type="transmembrane region" description="Helical" evidence="10">
    <location>
        <begin position="537"/>
        <end position="557"/>
    </location>
</feature>
<dbReference type="Pfam" id="PF08022">
    <property type="entry name" value="FAD_binding_8"/>
    <property type="match status" value="1"/>
</dbReference>
<reference evidence="12" key="1">
    <citation type="submission" date="2022-04" db="EMBL/GenBank/DDBJ databases">
        <title>Carnegiea gigantea Genome sequencing and assembly v2.</title>
        <authorList>
            <person name="Copetti D."/>
            <person name="Sanderson M.J."/>
            <person name="Burquez A."/>
            <person name="Wojciechowski M.F."/>
        </authorList>
    </citation>
    <scope>NUCLEOTIDE SEQUENCE</scope>
    <source>
        <strain evidence="12">SGP5-SGP5p</strain>
        <tissue evidence="12">Aerial part</tissue>
    </source>
</reference>
<evidence type="ECO:0000256" key="7">
    <source>
        <dbReference type="ARBA" id="ARBA00022989"/>
    </source>
</evidence>
<feature type="domain" description="EF-hand" evidence="11">
    <location>
        <begin position="125"/>
        <end position="160"/>
    </location>
</feature>
<feature type="transmembrane region" description="Helical" evidence="10">
    <location>
        <begin position="429"/>
        <end position="453"/>
    </location>
</feature>
<keyword evidence="3 10" id="KW-0812">Transmembrane</keyword>
<feature type="transmembrane region" description="Helical" evidence="10">
    <location>
        <begin position="333"/>
        <end position="351"/>
    </location>
</feature>
<dbReference type="GO" id="GO:0005509">
    <property type="term" value="F:calcium ion binding"/>
    <property type="evidence" value="ECO:0007669"/>
    <property type="project" value="InterPro"/>
</dbReference>
<dbReference type="InterPro" id="IPR011992">
    <property type="entry name" value="EF-hand-dom_pair"/>
</dbReference>
<dbReference type="InterPro" id="IPR013121">
    <property type="entry name" value="Fe_red_NAD-bd_6"/>
</dbReference>
<dbReference type="InterPro" id="IPR013623">
    <property type="entry name" value="NADPH_Ox"/>
</dbReference>
<dbReference type="Proteomes" id="UP001153076">
    <property type="component" value="Unassembled WGS sequence"/>
</dbReference>
<dbReference type="InterPro" id="IPR018247">
    <property type="entry name" value="EF_Hand_1_Ca_BS"/>
</dbReference>
<keyword evidence="8" id="KW-0560">Oxidoreductase</keyword>
<keyword evidence="6" id="KW-0521">NADP</keyword>
<evidence type="ECO:0000256" key="9">
    <source>
        <dbReference type="ARBA" id="ARBA00023136"/>
    </source>
</evidence>
<dbReference type="PROSITE" id="PS00018">
    <property type="entry name" value="EF_HAND_1"/>
    <property type="match status" value="1"/>
</dbReference>
<comment type="caution">
    <text evidence="12">The sequence shown here is derived from an EMBL/GenBank/DDBJ whole genome shotgun (WGS) entry which is preliminary data.</text>
</comment>
<proteinExistence type="predicted"/>
<dbReference type="SUPFAM" id="SSF63380">
    <property type="entry name" value="Riboflavin synthase domain-like"/>
    <property type="match status" value="1"/>
</dbReference>
<dbReference type="InterPro" id="IPR013112">
    <property type="entry name" value="FAD-bd_8"/>
</dbReference>
<keyword evidence="7 10" id="KW-1133">Transmembrane helix</keyword>
<organism evidence="12 13">
    <name type="scientific">Carnegiea gigantea</name>
    <dbReference type="NCBI Taxonomy" id="171969"/>
    <lineage>
        <taxon>Eukaryota</taxon>
        <taxon>Viridiplantae</taxon>
        <taxon>Streptophyta</taxon>
        <taxon>Embryophyta</taxon>
        <taxon>Tracheophyta</taxon>
        <taxon>Spermatophyta</taxon>
        <taxon>Magnoliopsida</taxon>
        <taxon>eudicotyledons</taxon>
        <taxon>Gunneridae</taxon>
        <taxon>Pentapetalae</taxon>
        <taxon>Caryophyllales</taxon>
        <taxon>Cactineae</taxon>
        <taxon>Cactaceae</taxon>
        <taxon>Cactoideae</taxon>
        <taxon>Echinocereeae</taxon>
        <taxon>Carnegiea</taxon>
    </lineage>
</organism>
<feature type="transmembrane region" description="Helical" evidence="10">
    <location>
        <begin position="249"/>
        <end position="268"/>
    </location>
</feature>
<dbReference type="GO" id="GO:0005886">
    <property type="term" value="C:plasma membrane"/>
    <property type="evidence" value="ECO:0007669"/>
    <property type="project" value="TreeGrafter"/>
</dbReference>
<dbReference type="PANTHER" id="PTHR11972">
    <property type="entry name" value="NADPH OXIDASE"/>
    <property type="match status" value="1"/>
</dbReference>
<dbReference type="AlphaFoldDB" id="A0A9Q1QRH8"/>
<dbReference type="InterPro" id="IPR002048">
    <property type="entry name" value="EF_hand_dom"/>
</dbReference>
<feature type="transmembrane region" description="Helical" evidence="10">
    <location>
        <begin position="389"/>
        <end position="408"/>
    </location>
</feature>
<comment type="subcellular location">
    <subcellularLocation>
        <location evidence="1">Membrane</location>
        <topology evidence="1">Multi-pass membrane protein</topology>
    </subcellularLocation>
</comment>
<evidence type="ECO:0000256" key="6">
    <source>
        <dbReference type="ARBA" id="ARBA00022857"/>
    </source>
</evidence>
<accession>A0A9Q1QRH8</accession>
<keyword evidence="4" id="KW-0274">FAD</keyword>
<dbReference type="Pfam" id="PF01794">
    <property type="entry name" value="Ferric_reduct"/>
    <property type="match status" value="1"/>
</dbReference>
<keyword evidence="9 10" id="KW-0472">Membrane</keyword>
<dbReference type="InterPro" id="IPR013130">
    <property type="entry name" value="Fe3_Rdtase_TM_dom"/>
</dbReference>
<evidence type="ECO:0000256" key="10">
    <source>
        <dbReference type="SAM" id="Phobius"/>
    </source>
</evidence>
<keyword evidence="2" id="KW-0285">Flavoprotein</keyword>
<dbReference type="InterPro" id="IPR017938">
    <property type="entry name" value="Riboflavin_synthase-like_b-brl"/>
</dbReference>
<sequence length="717" mass="81559">MINVYMNHLSVRRDAQGAHDHHPYILIPCLYLHDCDQGLKFIDEGRGTGANLKEVEERFDRVSSCASEESISAIDSPHFGYCIGMQDTPEFAGELLEALRGRRKHGMKLTKRELSDYWHRLTNPCFDSKLRLFFDMCDKDSDGRISKADLKQMILLSAATNKVDMKEEEAEDFSCLIMQEVDVQEKGYVQFHELKDLFKAASTKGQFSTHQHLALLNTQTSRDLHQDDHQEPKPMSLPEILFRQYWRRAWVVALWLVACIALFSWKFIQYKHRAAFQVMGYCLCTAKGAAETLKLNMALVLLPVCRNFITWLRRNRRIGYFIPFNDHINFHRLIAGGIVMGVILHGGAHLGCDIPRITGSNPTLFDKTFGSAFGKKQPTYLQVLCTTEVATGIAMVMFMAIAFSLATRMPRRRSPTLPGPIRRVTGYNAFWYSHHLLIIVYILLIIHSLFLFLTDNFAEKTTWMYLAVPVLLHPFSLTSGPNDDHLSIHIRTLGDWSDQILNLFQEAVLSNSLDNYPKVCIDGPYGAASQDHVKYDIVVLIGLGIGATPFISVLKAIEDSLQKHPPNHGNDVESGVVKRPLKSYLYWVTREYGSLAWFKDAMKGVAALTHKQKVVEVHNFLTSVYQSGDARSILLSIIQALYFANSGIDVFSRTQVQTHFSRPNWFKIFSNLAWRHAGSCIGVFYCGSSNLARELEGLCTKFSTKTTTRFVFHKENY</sequence>
<dbReference type="Pfam" id="PF08414">
    <property type="entry name" value="NADPH_Ox"/>
    <property type="match status" value="1"/>
</dbReference>
<dbReference type="InterPro" id="IPR039261">
    <property type="entry name" value="FNR_nucleotide-bd"/>
</dbReference>
<dbReference type="Gene3D" id="1.10.238.10">
    <property type="entry name" value="EF-hand"/>
    <property type="match status" value="1"/>
</dbReference>
<dbReference type="PANTHER" id="PTHR11972:SF127">
    <property type="entry name" value="RESPIRATORY BURST OXIDASE HOMOLOG PROTEIN A-LIKE"/>
    <property type="match status" value="1"/>
</dbReference>
<evidence type="ECO:0000256" key="5">
    <source>
        <dbReference type="ARBA" id="ARBA00022837"/>
    </source>
</evidence>
<dbReference type="CDD" id="cd00051">
    <property type="entry name" value="EFh"/>
    <property type="match status" value="1"/>
</dbReference>
<evidence type="ECO:0000313" key="12">
    <source>
        <dbReference type="EMBL" id="KAJ8451484.1"/>
    </source>
</evidence>
<dbReference type="Gene3D" id="3.40.50.80">
    <property type="entry name" value="Nucleotide-binding domain of ferredoxin-NADP reductase (FNR) module"/>
    <property type="match status" value="1"/>
</dbReference>
<dbReference type="SUPFAM" id="SSF52343">
    <property type="entry name" value="Ferredoxin reductase-like, C-terminal NADP-linked domain"/>
    <property type="match status" value="1"/>
</dbReference>
<dbReference type="OrthoDB" id="167398at2759"/>
<evidence type="ECO:0000256" key="3">
    <source>
        <dbReference type="ARBA" id="ARBA00022692"/>
    </source>
</evidence>
<keyword evidence="5" id="KW-0106">Calcium</keyword>
<dbReference type="Pfam" id="PF08030">
    <property type="entry name" value="NAD_binding_6"/>
    <property type="match status" value="1"/>
</dbReference>
<name>A0A9Q1QRH8_9CARY</name>
<dbReference type="InterPro" id="IPR050369">
    <property type="entry name" value="RBOH/FRE"/>
</dbReference>
<dbReference type="GO" id="GO:0004601">
    <property type="term" value="F:peroxidase activity"/>
    <property type="evidence" value="ECO:0007669"/>
    <property type="project" value="InterPro"/>
</dbReference>
<evidence type="ECO:0000256" key="1">
    <source>
        <dbReference type="ARBA" id="ARBA00004141"/>
    </source>
</evidence>
<dbReference type="SUPFAM" id="SSF47473">
    <property type="entry name" value="EF-hand"/>
    <property type="match status" value="1"/>
</dbReference>
<dbReference type="EMBL" id="JAKOGI010000009">
    <property type="protein sequence ID" value="KAJ8451484.1"/>
    <property type="molecule type" value="Genomic_DNA"/>
</dbReference>
<dbReference type="PROSITE" id="PS50222">
    <property type="entry name" value="EF_HAND_2"/>
    <property type="match status" value="1"/>
</dbReference>
<evidence type="ECO:0000256" key="4">
    <source>
        <dbReference type="ARBA" id="ARBA00022827"/>
    </source>
</evidence>